<evidence type="ECO:0000313" key="3">
    <source>
        <dbReference type="Proteomes" id="UP000321304"/>
    </source>
</evidence>
<organism evidence="2 3">
    <name type="scientific">Bradyrhizobium macuxiense</name>
    <dbReference type="NCBI Taxonomy" id="1755647"/>
    <lineage>
        <taxon>Bacteria</taxon>
        <taxon>Pseudomonadati</taxon>
        <taxon>Pseudomonadota</taxon>
        <taxon>Alphaproteobacteria</taxon>
        <taxon>Hyphomicrobiales</taxon>
        <taxon>Nitrobacteraceae</taxon>
        <taxon>Bradyrhizobium</taxon>
    </lineage>
</organism>
<dbReference type="Pfam" id="PF00561">
    <property type="entry name" value="Abhydrolase_1"/>
    <property type="match status" value="1"/>
</dbReference>
<gene>
    <name evidence="2" type="ORF">FBZ93_11648</name>
</gene>
<protein>
    <submittedName>
        <fullName evidence="2">Pimeloyl-ACP methyl ester carboxylesterase</fullName>
    </submittedName>
</protein>
<accession>A0A560L1I6</accession>
<dbReference type="Proteomes" id="UP000321304">
    <property type="component" value="Unassembled WGS sequence"/>
</dbReference>
<comment type="caution">
    <text evidence="2">The sequence shown here is derived from an EMBL/GenBank/DDBJ whole genome shotgun (WGS) entry which is preliminary data.</text>
</comment>
<feature type="domain" description="AB hydrolase-1" evidence="1">
    <location>
        <begin position="31"/>
        <end position="156"/>
    </location>
</feature>
<dbReference type="EMBL" id="VITY01000016">
    <property type="protein sequence ID" value="TWB89333.1"/>
    <property type="molecule type" value="Genomic_DNA"/>
</dbReference>
<dbReference type="PANTHER" id="PTHR43798">
    <property type="entry name" value="MONOACYLGLYCEROL LIPASE"/>
    <property type="match status" value="1"/>
</dbReference>
<proteinExistence type="predicted"/>
<dbReference type="InterPro" id="IPR029058">
    <property type="entry name" value="AB_hydrolase_fold"/>
</dbReference>
<dbReference type="PRINTS" id="PR00111">
    <property type="entry name" value="ABHYDROLASE"/>
</dbReference>
<dbReference type="InterPro" id="IPR050266">
    <property type="entry name" value="AB_hydrolase_sf"/>
</dbReference>
<dbReference type="SUPFAM" id="SSF53474">
    <property type="entry name" value="alpha/beta-Hydrolases"/>
    <property type="match status" value="1"/>
</dbReference>
<evidence type="ECO:0000313" key="2">
    <source>
        <dbReference type="EMBL" id="TWB89333.1"/>
    </source>
</evidence>
<dbReference type="AlphaFoldDB" id="A0A560L1I6"/>
<dbReference type="InterPro" id="IPR000073">
    <property type="entry name" value="AB_hydrolase_1"/>
</dbReference>
<sequence length="283" mass="30983">MISHEFKPALLNRDGVRLGHVEVGPAVAQDPPLLLINGWTGDHGIFSPQLVHFAQKRRTVAVNLRGHGSSDAPDQEYTVAGFADDIAWQCAQLELLKPVVIGHSMGGRIALELCGRYPDLAAGLVMIDTIVMPSPILRKSRQVKALLDGVGGSDYLAILKANAWELGCDFDDAARRKAIYETYVLPPCLRIAQHVAYSVIRNAILDYDPMPAAKACRVPMAYIAADVPLVNMARGLDRLKEICPQLVTAKTMLAGHFNTIEVADQVNAMLDRFLDVGLRRRRG</sequence>
<dbReference type="Gene3D" id="3.40.50.1820">
    <property type="entry name" value="alpha/beta hydrolase"/>
    <property type="match status" value="1"/>
</dbReference>
<reference evidence="2 3" key="1">
    <citation type="submission" date="2019-06" db="EMBL/GenBank/DDBJ databases">
        <title>Genomic Encyclopedia of Type Strains, Phase IV (KMG-V): Genome sequencing to study the core and pangenomes of soil and plant-associated prokaryotes.</title>
        <authorList>
            <person name="Whitman W."/>
        </authorList>
    </citation>
    <scope>NUCLEOTIDE SEQUENCE [LARGE SCALE GENOMIC DNA]</scope>
    <source>
        <strain evidence="2 3">BR 10355</strain>
    </source>
</reference>
<evidence type="ECO:0000259" key="1">
    <source>
        <dbReference type="Pfam" id="PF00561"/>
    </source>
</evidence>
<keyword evidence="3" id="KW-1185">Reference proteome</keyword>
<name>A0A560L1I6_9BRAD</name>
<dbReference type="RefSeq" id="WP_246667751.1">
    <property type="nucleotide sequence ID" value="NZ_VITY01000016.1"/>
</dbReference>
<dbReference type="STRING" id="1755647.AS156_35385"/>